<gene>
    <name evidence="2" type="ORF">PCOS0759_LOCUS4476</name>
</gene>
<accession>A0A7S1KPU0</accession>
<evidence type="ECO:0000313" key="2">
    <source>
        <dbReference type="EMBL" id="CAD9081236.1"/>
    </source>
</evidence>
<sequence>MHLGGTSVQWMSHSAFNSTQHTTLLMPSFHEIFAQNLYTATAKRVLENLQKIQENPEEFSRRILWELLQNACDAMPKGRSLDFTIDYQWPVLKISHNGKAFSIMELANLCIPDSSKDEEEVTVGQYGTGFLSTHALSSEITVTGPLIESESKMSKSFRLVLDRSACKSKTQLAKAIVKYTSDLEKSFKTSPRFKLMSTTYSYDLSKPLNLMPTAMKTQNAIEETMKKNLEDFCRMLPYAALFRGTMINCVIVRVKGNEQKYTFEDEHNNFRMLLNGQHHQTLLYKKYDSPFKKNSSTTSVVAIPIVEGKNGSIQVQPMEHIPKLFCAFPLLGTEKILCPAIVHSSLFAPTEKRDGINRRRNESMWTSTIVPRLKNFFHSLPDLKHSYNFIGEDPNVRDWTFDSIVSNILKSCEIVHTPKRTTESLSTGYIPASARLHELLSKWYTFPVLKELDEWKKRCSIFTGWRYGNFIKGVNNDTLIHKISTERQCCTDVEWYKDCLRYLFDNCYCYGDKLIKNCSDSMVSLNSRLQILSADDRNDEFLAAHHIITGMDKNEQLLDPSLHSLASELPMWREIREITLKDLCEDIQQAVLTKWNLISTKLDGNNHEMKEAFRSLMMLMRNDKSLCDRLSSLKTHEADIMFKLFPLNKQKEVLEVMHDPRCMDFFKKTRETNQMHKFVAMVEDPEMMEAVKGLSVEEIKELLTSVQQMDGEMSDETLANVVTQLRSPRVSRGVRSNGRSSSTPIVSRLVHAMRNASLTDEIGRRGEQMVYDDLCEKCGGNNVTWSARNGEGRFDIVVNTSTGHKIYVEVKATQTSRDESSHLYIHAPQWRFMREISSNRSSGDEFWMARCFSVMGQGEIDYVCMEHRF</sequence>
<dbReference type="Pfam" id="PF13020">
    <property type="entry name" value="NOV_C"/>
    <property type="match status" value="1"/>
</dbReference>
<dbReference type="InterPro" id="IPR036890">
    <property type="entry name" value="HATPase_C_sf"/>
</dbReference>
<organism evidence="2">
    <name type="scientific">Percolomonas cosmopolitus</name>
    <dbReference type="NCBI Taxonomy" id="63605"/>
    <lineage>
        <taxon>Eukaryota</taxon>
        <taxon>Discoba</taxon>
        <taxon>Heterolobosea</taxon>
        <taxon>Tetramitia</taxon>
        <taxon>Eutetramitia</taxon>
        <taxon>Percolomonadidae</taxon>
        <taxon>Percolomonas</taxon>
    </lineage>
</organism>
<feature type="domain" description="Protein NO VEIN C-terminal" evidence="1">
    <location>
        <begin position="766"/>
        <end position="854"/>
    </location>
</feature>
<dbReference type="EMBL" id="HBGD01005405">
    <property type="protein sequence ID" value="CAD9081236.1"/>
    <property type="molecule type" value="Transcribed_RNA"/>
</dbReference>
<evidence type="ECO:0000259" key="1">
    <source>
        <dbReference type="Pfam" id="PF13020"/>
    </source>
</evidence>
<dbReference type="SUPFAM" id="SSF55874">
    <property type="entry name" value="ATPase domain of HSP90 chaperone/DNA topoisomerase II/histidine kinase"/>
    <property type="match status" value="1"/>
</dbReference>
<dbReference type="AlphaFoldDB" id="A0A7S1KPU0"/>
<protein>
    <recommendedName>
        <fullName evidence="1">Protein NO VEIN C-terminal domain-containing protein</fullName>
    </recommendedName>
</protein>
<name>A0A7S1KPU0_9EUKA</name>
<reference evidence="2" key="1">
    <citation type="submission" date="2021-01" db="EMBL/GenBank/DDBJ databases">
        <authorList>
            <person name="Corre E."/>
            <person name="Pelletier E."/>
            <person name="Niang G."/>
            <person name="Scheremetjew M."/>
            <person name="Finn R."/>
            <person name="Kale V."/>
            <person name="Holt S."/>
            <person name="Cochrane G."/>
            <person name="Meng A."/>
            <person name="Brown T."/>
            <person name="Cohen L."/>
        </authorList>
    </citation>
    <scope>NUCLEOTIDE SEQUENCE</scope>
    <source>
        <strain evidence="2">WS</strain>
    </source>
</reference>
<proteinExistence type="predicted"/>
<dbReference type="InterPro" id="IPR024975">
    <property type="entry name" value="NOV_C"/>
</dbReference>
<dbReference type="NCBIfam" id="NF047352">
    <property type="entry name" value="P_loop_sacsin"/>
    <property type="match status" value="1"/>
</dbReference>
<dbReference type="Gene3D" id="3.30.565.10">
    <property type="entry name" value="Histidine kinase-like ATPase, C-terminal domain"/>
    <property type="match status" value="1"/>
</dbReference>